<keyword evidence="3" id="KW-1185">Reference proteome</keyword>
<evidence type="ECO:0000313" key="3">
    <source>
        <dbReference type="Proteomes" id="UP000223749"/>
    </source>
</evidence>
<reference evidence="2 3" key="1">
    <citation type="submission" date="2017-10" db="EMBL/GenBank/DDBJ databases">
        <title>Whole genome of Pedobacter ginsengisoli T01R-27 isolated from tomato rhizosphere.</title>
        <authorList>
            <person name="Weon H.-Y."/>
            <person name="Lee S.A."/>
            <person name="Sang M.K."/>
            <person name="Song J."/>
        </authorList>
    </citation>
    <scope>NUCLEOTIDE SEQUENCE [LARGE SCALE GENOMIC DNA]</scope>
    <source>
        <strain evidence="2 3">T01R-27</strain>
    </source>
</reference>
<dbReference type="InterPro" id="IPR016181">
    <property type="entry name" value="Acyl_CoA_acyltransferase"/>
</dbReference>
<sequence>MTENIFLRPLVVEDANVSYKWRNNPDVWKYTLFNPKEPVTLNVEIAWLKNTLNKPDEKRFAICLTKNGRYIGNVQLIKILDQSAEFHIFIGDSEYWGKGIGEKATKHVLDYAFLTLKLNKVSLDVHTENTSAIKIYNKNGFSCISHHDSFMKMEVIADDYMAKYKLFGMRHIIKLDEEEEWKSLVKRALKYDFYHSWTYHLLDNNNGVPMLFVYEMGEDFIAMPVVKRHIQDSEYFDMSSVYGYSGPISNKDFDELPADFVCRFRTSFLDFLKDEKIITVFTRLNPFLDQRSLMEGFGGVVDNGKVVVLDLTKSIEEQRSGYQERLSRKIRQLRNKGFYVKEVNTSKDIRIFYDLYTANMMRLDALDTYYFDEEYFKILLNSDEYDARLLFVYDRNNYPVCGGIVVITNDIMQAHLLGTREEYLKDSPAKLLNEEVSLLGRKLGVKQYNLGGGLGFKEDSLFRWKVNFSNHTLDYQSWRFVANPEIYTSMLSQQDIDISSEIDFFPLYRLQVNKA</sequence>
<protein>
    <recommendedName>
        <fullName evidence="1">N-acetyltransferase domain-containing protein</fullName>
    </recommendedName>
</protein>
<dbReference type="AlphaFoldDB" id="A0A2D1U3E8"/>
<feature type="domain" description="N-acetyltransferase" evidence="1">
    <location>
        <begin position="5"/>
        <end position="166"/>
    </location>
</feature>
<accession>A0A2D1U3E8</accession>
<dbReference type="PROSITE" id="PS51186">
    <property type="entry name" value="GNAT"/>
    <property type="match status" value="1"/>
</dbReference>
<dbReference type="Gene3D" id="3.40.630.30">
    <property type="match status" value="2"/>
</dbReference>
<dbReference type="InterPro" id="IPR038740">
    <property type="entry name" value="BioF2-like_GNAT_dom"/>
</dbReference>
<gene>
    <name evidence="2" type="ORF">CPT03_06350</name>
</gene>
<dbReference type="GO" id="GO:0004145">
    <property type="term" value="F:diamine N-acetyltransferase activity"/>
    <property type="evidence" value="ECO:0007669"/>
    <property type="project" value="TreeGrafter"/>
</dbReference>
<proteinExistence type="predicted"/>
<dbReference type="PANTHER" id="PTHR43415">
    <property type="entry name" value="SPERMIDINE N(1)-ACETYLTRANSFERASE"/>
    <property type="match status" value="1"/>
</dbReference>
<dbReference type="PANTHER" id="PTHR43415:SF6">
    <property type="entry name" value="SPERMIDINE N(1)-ACETYLTRANSFERASE"/>
    <property type="match status" value="1"/>
</dbReference>
<dbReference type="KEGG" id="pgs:CPT03_06350"/>
<dbReference type="Proteomes" id="UP000223749">
    <property type="component" value="Chromosome"/>
</dbReference>
<dbReference type="OrthoDB" id="9785911at2"/>
<dbReference type="EMBL" id="CP024091">
    <property type="protein sequence ID" value="ATP56108.1"/>
    <property type="molecule type" value="Genomic_DNA"/>
</dbReference>
<dbReference type="InterPro" id="IPR000182">
    <property type="entry name" value="GNAT_dom"/>
</dbReference>
<name>A0A2D1U3E8_9SPHI</name>
<dbReference type="Pfam" id="PF13302">
    <property type="entry name" value="Acetyltransf_3"/>
    <property type="match status" value="1"/>
</dbReference>
<dbReference type="SUPFAM" id="SSF55729">
    <property type="entry name" value="Acyl-CoA N-acyltransferases (Nat)"/>
    <property type="match status" value="2"/>
</dbReference>
<dbReference type="Pfam" id="PF13480">
    <property type="entry name" value="Acetyltransf_6"/>
    <property type="match status" value="1"/>
</dbReference>
<evidence type="ECO:0000313" key="2">
    <source>
        <dbReference type="EMBL" id="ATP56108.1"/>
    </source>
</evidence>
<dbReference type="RefSeq" id="WP_099438050.1">
    <property type="nucleotide sequence ID" value="NZ_CP024091.1"/>
</dbReference>
<evidence type="ECO:0000259" key="1">
    <source>
        <dbReference type="PROSITE" id="PS51186"/>
    </source>
</evidence>
<organism evidence="2 3">
    <name type="scientific">Pedobacter ginsengisoli</name>
    <dbReference type="NCBI Taxonomy" id="363852"/>
    <lineage>
        <taxon>Bacteria</taxon>
        <taxon>Pseudomonadati</taxon>
        <taxon>Bacteroidota</taxon>
        <taxon>Sphingobacteriia</taxon>
        <taxon>Sphingobacteriales</taxon>
        <taxon>Sphingobacteriaceae</taxon>
        <taxon>Pedobacter</taxon>
    </lineage>
</organism>